<dbReference type="AlphaFoldDB" id="T1CCK4"/>
<feature type="non-terminal residue" evidence="1">
    <location>
        <position position="1"/>
    </location>
</feature>
<comment type="caution">
    <text evidence="1">The sequence shown here is derived from an EMBL/GenBank/DDBJ whole genome shotgun (WGS) entry which is preliminary data.</text>
</comment>
<reference evidence="1" key="1">
    <citation type="submission" date="2013-08" db="EMBL/GenBank/DDBJ databases">
        <authorList>
            <person name="Mendez C."/>
            <person name="Richter M."/>
            <person name="Ferrer M."/>
            <person name="Sanchez J."/>
        </authorList>
    </citation>
    <scope>NUCLEOTIDE SEQUENCE</scope>
</reference>
<name>T1CCK4_9ZZZZ</name>
<sequence length="55" mass="6281">SCRYLMKKIPLNVTNRLEIEGIQGFFVKTVTRFGTSAKVDCPKEFIGRTVYLVVL</sequence>
<gene>
    <name evidence="1" type="ORF">B1B_06999</name>
</gene>
<dbReference type="EMBL" id="AUZY01004444">
    <property type="protein sequence ID" value="EQD63539.1"/>
    <property type="molecule type" value="Genomic_DNA"/>
</dbReference>
<dbReference type="InterPro" id="IPR019205">
    <property type="entry name" value="DUF2080_transposon-encoded"/>
</dbReference>
<accession>T1CCK4</accession>
<reference evidence="1" key="2">
    <citation type="journal article" date="2014" name="ISME J.">
        <title>Microbial stratification in low pH oxic and suboxic macroscopic growths along an acid mine drainage.</title>
        <authorList>
            <person name="Mendez-Garcia C."/>
            <person name="Mesa V."/>
            <person name="Sprenger R.R."/>
            <person name="Richter M."/>
            <person name="Diez M.S."/>
            <person name="Solano J."/>
            <person name="Bargiela R."/>
            <person name="Golyshina O.V."/>
            <person name="Manteca A."/>
            <person name="Ramos J.L."/>
            <person name="Gallego J.R."/>
            <person name="Llorente I."/>
            <person name="Martins Dos Santos V.A."/>
            <person name="Jensen O.N."/>
            <person name="Pelaez A.I."/>
            <person name="Sanchez J."/>
            <person name="Ferrer M."/>
        </authorList>
    </citation>
    <scope>NUCLEOTIDE SEQUENCE</scope>
</reference>
<evidence type="ECO:0000313" key="1">
    <source>
        <dbReference type="EMBL" id="EQD63539.1"/>
    </source>
</evidence>
<dbReference type="NCBIfam" id="NF033496">
    <property type="entry name" value="DUF2080_fam_acc"/>
    <property type="match status" value="1"/>
</dbReference>
<dbReference type="Pfam" id="PF09853">
    <property type="entry name" value="DUF2080"/>
    <property type="match status" value="1"/>
</dbReference>
<proteinExistence type="predicted"/>
<organism evidence="1">
    <name type="scientific">mine drainage metagenome</name>
    <dbReference type="NCBI Taxonomy" id="410659"/>
    <lineage>
        <taxon>unclassified sequences</taxon>
        <taxon>metagenomes</taxon>
        <taxon>ecological metagenomes</taxon>
    </lineage>
</organism>
<protein>
    <submittedName>
        <fullName evidence="1">Transposon-encoded protein</fullName>
    </submittedName>
</protein>